<dbReference type="Gene3D" id="3.30.1490.300">
    <property type="match status" value="1"/>
</dbReference>
<dbReference type="AlphaFoldDB" id="A0A5A9XPF5"/>
<dbReference type="PANTHER" id="PTHR32432:SF3">
    <property type="entry name" value="ETHANOLAMINE UTILIZATION PROTEIN EUTJ"/>
    <property type="match status" value="1"/>
</dbReference>
<sequence length="308" mass="33844">MLFTKTSLGAEISPTGVAFALLGGTASAPRLERAAYAPLAAGTVRSSLREANILDPQAFLDRFQSAHNLLLHRSKRLSLTLPDSVGRIMLLDMEGRFKNRAEGLDMIRWKLKKNLPFDAADAHLDYQVLKIRENGDMALLVALVSRTVIGQYEDVLATAGFTPARIDFNSFNLYRTFDRRLGLLDDCILIFFYNHTLGIMAYHNDIPEFIRVKELAGTPAVDNRVFMEINNSLLVYRERFPELNTANVFCCAPPDAAHAFCEMVAEATGAEAALLETKTAVTPGDGAPGDQESLFLFSAAIGAALRSL</sequence>
<gene>
    <name evidence="1" type="ORF">ET418_02940</name>
</gene>
<name>A0A5A9XPF5_9BACT</name>
<keyword evidence="2" id="KW-1185">Reference proteome</keyword>
<dbReference type="Proteomes" id="UP000324298">
    <property type="component" value="Unassembled WGS sequence"/>
</dbReference>
<dbReference type="RefSeq" id="WP_149306098.1">
    <property type="nucleotide sequence ID" value="NZ_SRSD01000002.1"/>
</dbReference>
<dbReference type="EMBL" id="SRSD01000002">
    <property type="protein sequence ID" value="KAA0893939.1"/>
    <property type="molecule type" value="Genomic_DNA"/>
</dbReference>
<dbReference type="PANTHER" id="PTHR32432">
    <property type="entry name" value="CELL DIVISION PROTEIN FTSA-RELATED"/>
    <property type="match status" value="1"/>
</dbReference>
<dbReference type="InterPro" id="IPR050696">
    <property type="entry name" value="FtsA/MreB"/>
</dbReference>
<proteinExistence type="predicted"/>
<dbReference type="OrthoDB" id="5405299at2"/>
<accession>A0A5A9XPF5</accession>
<dbReference type="SUPFAM" id="SSF53067">
    <property type="entry name" value="Actin-like ATPase domain"/>
    <property type="match status" value="1"/>
</dbReference>
<reference evidence="1 2" key="1">
    <citation type="submission" date="2019-04" db="EMBL/GenBank/DDBJ databases">
        <title>Geobacter ruber sp. nov., ferric-reducing bacteria isolated from paddy soil.</title>
        <authorList>
            <person name="Xu Z."/>
            <person name="Masuda Y."/>
            <person name="Itoh H."/>
            <person name="Senoo K."/>
        </authorList>
    </citation>
    <scope>NUCLEOTIDE SEQUENCE [LARGE SCALE GENOMIC DNA]</scope>
    <source>
        <strain evidence="1 2">Red88</strain>
    </source>
</reference>
<evidence type="ECO:0000313" key="1">
    <source>
        <dbReference type="EMBL" id="KAA0893939.1"/>
    </source>
</evidence>
<comment type="caution">
    <text evidence="1">The sequence shown here is derived from an EMBL/GenBank/DDBJ whole genome shotgun (WGS) entry which is preliminary data.</text>
</comment>
<evidence type="ECO:0000313" key="2">
    <source>
        <dbReference type="Proteomes" id="UP000324298"/>
    </source>
</evidence>
<protein>
    <submittedName>
        <fullName evidence="1">Pilus assembly protein PilM</fullName>
    </submittedName>
</protein>
<dbReference type="InterPro" id="IPR043129">
    <property type="entry name" value="ATPase_NBD"/>
</dbReference>
<organism evidence="1 2">
    <name type="scientific">Oryzomonas rubra</name>
    <dbReference type="NCBI Taxonomy" id="2509454"/>
    <lineage>
        <taxon>Bacteria</taxon>
        <taxon>Pseudomonadati</taxon>
        <taxon>Thermodesulfobacteriota</taxon>
        <taxon>Desulfuromonadia</taxon>
        <taxon>Geobacterales</taxon>
        <taxon>Geobacteraceae</taxon>
        <taxon>Oryzomonas</taxon>
    </lineage>
</organism>